<keyword evidence="3 6" id="KW-0812">Transmembrane</keyword>
<dbReference type="GO" id="GO:0015628">
    <property type="term" value="P:protein secretion by the type II secretion system"/>
    <property type="evidence" value="ECO:0007669"/>
    <property type="project" value="InterPro"/>
</dbReference>
<dbReference type="PANTHER" id="PTHR30093">
    <property type="entry name" value="GENERAL SECRETION PATHWAY PROTEIN G"/>
    <property type="match status" value="1"/>
</dbReference>
<dbReference type="NCBIfam" id="TIGR02532">
    <property type="entry name" value="IV_pilin_GFxxxE"/>
    <property type="match status" value="1"/>
</dbReference>
<dbReference type="GO" id="GO:0016020">
    <property type="term" value="C:membrane"/>
    <property type="evidence" value="ECO:0007669"/>
    <property type="project" value="UniProtKB-SubCell"/>
</dbReference>
<comment type="caution">
    <text evidence="8">The sequence shown here is derived from an EMBL/GenBank/DDBJ whole genome shotgun (WGS) entry which is preliminary data.</text>
</comment>
<keyword evidence="4 6" id="KW-1133">Transmembrane helix</keyword>
<dbReference type="PANTHER" id="PTHR30093:SF44">
    <property type="entry name" value="TYPE II SECRETION SYSTEM CORE PROTEIN G"/>
    <property type="match status" value="1"/>
</dbReference>
<evidence type="ECO:0000313" key="9">
    <source>
        <dbReference type="Proteomes" id="UP000034854"/>
    </source>
</evidence>
<evidence type="ECO:0000256" key="1">
    <source>
        <dbReference type="ARBA" id="ARBA00004167"/>
    </source>
</evidence>
<dbReference type="PATRIC" id="fig|1618409.3.peg.266"/>
<comment type="subcellular location">
    <subcellularLocation>
        <location evidence="1">Membrane</location>
        <topology evidence="1">Single-pass membrane protein</topology>
    </subcellularLocation>
</comment>
<evidence type="ECO:0000256" key="6">
    <source>
        <dbReference type="SAM" id="Phobius"/>
    </source>
</evidence>
<sequence length="383" mass="42095">MPFHKALRSEIVDHSKKSMNYELNSHHFKVKLGFTLIELIVVISIIGILATIGTATYTTAQQKSRDVRRKQDLGALKSALILYYRDYDNFPSADTTNDEYFASDGSLNWIPGLKDYLQKPIKDPIQTSLPIFLAFGNFFQYVFDNLTKPSEVFAAVTEHPLQDKGLSAANVSFNLVDWNMGYKFTPNVNGQITQLGLRCNSGSRPVKLYDSTGTTILASKNVTAAGTSTWVYEPITPYPVTAGTSYIVAVRSKDVNTGLALNYCLNSLTTSYTQGNVTVNSSNYKAASDDMISSPTDTATIYGEADVGFEPSTTEPPPPVGSTTCQTNNVYCYFVPADKLTFTLWAQLENTKSPDLSSNPDALCYNTNPPSPQLNYCLKSPSL</sequence>
<dbReference type="AlphaFoldDB" id="A0A0G0XJV0"/>
<dbReference type="GO" id="GO:0015627">
    <property type="term" value="C:type II protein secretion system complex"/>
    <property type="evidence" value="ECO:0007669"/>
    <property type="project" value="InterPro"/>
</dbReference>
<protein>
    <submittedName>
        <fullName evidence="8">Tfp pilus assembly protein, major pilin PilA</fullName>
    </submittedName>
</protein>
<accession>A0A0G0XJV0</accession>
<dbReference type="InterPro" id="IPR045584">
    <property type="entry name" value="Pilin-like"/>
</dbReference>
<dbReference type="EMBL" id="LCAG01000002">
    <property type="protein sequence ID" value="KKR87952.1"/>
    <property type="molecule type" value="Genomic_DNA"/>
</dbReference>
<dbReference type="InterPro" id="IPR000983">
    <property type="entry name" value="Bac_GSPG_pilin"/>
</dbReference>
<dbReference type="PRINTS" id="PR00813">
    <property type="entry name" value="BCTERIALGSPG"/>
</dbReference>
<evidence type="ECO:0000256" key="4">
    <source>
        <dbReference type="ARBA" id="ARBA00022989"/>
    </source>
</evidence>
<dbReference type="InterPro" id="IPR012902">
    <property type="entry name" value="N_methyl_site"/>
</dbReference>
<dbReference type="Proteomes" id="UP000034854">
    <property type="component" value="Unassembled WGS sequence"/>
</dbReference>
<dbReference type="Pfam" id="PF13313">
    <property type="entry name" value="DUF4082"/>
    <property type="match status" value="1"/>
</dbReference>
<evidence type="ECO:0000256" key="2">
    <source>
        <dbReference type="ARBA" id="ARBA00022481"/>
    </source>
</evidence>
<dbReference type="InterPro" id="IPR025141">
    <property type="entry name" value="DUF4082"/>
</dbReference>
<keyword evidence="2" id="KW-0488">Methylation</keyword>
<dbReference type="Pfam" id="PF07963">
    <property type="entry name" value="N_methyl"/>
    <property type="match status" value="1"/>
</dbReference>
<evidence type="ECO:0000256" key="3">
    <source>
        <dbReference type="ARBA" id="ARBA00022692"/>
    </source>
</evidence>
<feature type="transmembrane region" description="Helical" evidence="6">
    <location>
        <begin position="32"/>
        <end position="60"/>
    </location>
</feature>
<evidence type="ECO:0000259" key="7">
    <source>
        <dbReference type="Pfam" id="PF13313"/>
    </source>
</evidence>
<dbReference type="SUPFAM" id="SSF54523">
    <property type="entry name" value="Pili subunits"/>
    <property type="match status" value="1"/>
</dbReference>
<evidence type="ECO:0000256" key="5">
    <source>
        <dbReference type="ARBA" id="ARBA00023136"/>
    </source>
</evidence>
<evidence type="ECO:0000313" key="8">
    <source>
        <dbReference type="EMBL" id="KKR87952.1"/>
    </source>
</evidence>
<proteinExistence type="predicted"/>
<reference evidence="8 9" key="1">
    <citation type="journal article" date="2015" name="Nature">
        <title>rRNA introns, odd ribosomes, and small enigmatic genomes across a large radiation of phyla.</title>
        <authorList>
            <person name="Brown C.T."/>
            <person name="Hug L.A."/>
            <person name="Thomas B.C."/>
            <person name="Sharon I."/>
            <person name="Castelle C.J."/>
            <person name="Singh A."/>
            <person name="Wilkins M.J."/>
            <person name="Williams K.H."/>
            <person name="Banfield J.F."/>
        </authorList>
    </citation>
    <scope>NUCLEOTIDE SEQUENCE [LARGE SCALE GENOMIC DNA]</scope>
</reference>
<organism evidence="8 9">
    <name type="scientific">Candidatus Curtissbacteria bacterium GW2011_GWA1_41_11</name>
    <dbReference type="NCBI Taxonomy" id="1618409"/>
    <lineage>
        <taxon>Bacteria</taxon>
        <taxon>Candidatus Curtissiibacteriota</taxon>
    </lineage>
</organism>
<keyword evidence="5 6" id="KW-0472">Membrane</keyword>
<dbReference type="Gene3D" id="3.30.700.10">
    <property type="entry name" value="Glycoprotein, Type 4 Pilin"/>
    <property type="match status" value="1"/>
</dbReference>
<gene>
    <name evidence="8" type="ORF">UU34_C0002G0069</name>
</gene>
<name>A0A0G0XJV0_9BACT</name>
<feature type="domain" description="DUF4082" evidence="7">
    <location>
        <begin position="177"/>
        <end position="297"/>
    </location>
</feature>